<sequence>MKLSLHKNQQSVINFNFSLSERSLLINFLCSHIADSSGVLHCVLVDANFLCSHIADSSDQCALVDAV</sequence>
<name>A0A1J1IV28_9DIPT</name>
<evidence type="ECO:0000313" key="2">
    <source>
        <dbReference type="Proteomes" id="UP000183832"/>
    </source>
</evidence>
<keyword evidence="2" id="KW-1185">Reference proteome</keyword>
<dbReference type="AlphaFoldDB" id="A0A1J1IV28"/>
<dbReference type="EMBL" id="CVRI01000061">
    <property type="protein sequence ID" value="CRL04031.1"/>
    <property type="molecule type" value="Genomic_DNA"/>
</dbReference>
<reference evidence="1 2" key="1">
    <citation type="submission" date="2015-04" db="EMBL/GenBank/DDBJ databases">
        <authorList>
            <person name="Syromyatnikov M.Y."/>
            <person name="Popov V.N."/>
        </authorList>
    </citation>
    <scope>NUCLEOTIDE SEQUENCE [LARGE SCALE GENOMIC DNA]</scope>
</reference>
<proteinExistence type="predicted"/>
<organism evidence="1 2">
    <name type="scientific">Clunio marinus</name>
    <dbReference type="NCBI Taxonomy" id="568069"/>
    <lineage>
        <taxon>Eukaryota</taxon>
        <taxon>Metazoa</taxon>
        <taxon>Ecdysozoa</taxon>
        <taxon>Arthropoda</taxon>
        <taxon>Hexapoda</taxon>
        <taxon>Insecta</taxon>
        <taxon>Pterygota</taxon>
        <taxon>Neoptera</taxon>
        <taxon>Endopterygota</taxon>
        <taxon>Diptera</taxon>
        <taxon>Nematocera</taxon>
        <taxon>Chironomoidea</taxon>
        <taxon>Chironomidae</taxon>
        <taxon>Clunio</taxon>
    </lineage>
</organism>
<accession>A0A1J1IV28</accession>
<gene>
    <name evidence="1" type="ORF">CLUMA_CG017147</name>
</gene>
<dbReference type="Proteomes" id="UP000183832">
    <property type="component" value="Unassembled WGS sequence"/>
</dbReference>
<protein>
    <submittedName>
        <fullName evidence="1">CLUMA_CG017147, isoform A</fullName>
    </submittedName>
</protein>
<evidence type="ECO:0000313" key="1">
    <source>
        <dbReference type="EMBL" id="CRL04031.1"/>
    </source>
</evidence>